<dbReference type="AlphaFoldDB" id="A0AAD9PYF0"/>
<dbReference type="EMBL" id="JARQWQ010000098">
    <property type="protein sequence ID" value="KAK2551369.1"/>
    <property type="molecule type" value="Genomic_DNA"/>
</dbReference>
<gene>
    <name evidence="1" type="ORF">P5673_027768</name>
</gene>
<dbReference type="PANTHER" id="PTHR47018">
    <property type="entry name" value="CXC DOMAIN-CONTAINING PROTEIN-RELATED"/>
    <property type="match status" value="1"/>
</dbReference>
<organism evidence="1 2">
    <name type="scientific">Acropora cervicornis</name>
    <name type="common">Staghorn coral</name>
    <dbReference type="NCBI Taxonomy" id="6130"/>
    <lineage>
        <taxon>Eukaryota</taxon>
        <taxon>Metazoa</taxon>
        <taxon>Cnidaria</taxon>
        <taxon>Anthozoa</taxon>
        <taxon>Hexacorallia</taxon>
        <taxon>Scleractinia</taxon>
        <taxon>Astrocoeniina</taxon>
        <taxon>Acroporidae</taxon>
        <taxon>Acropora</taxon>
    </lineage>
</organism>
<accession>A0AAD9PYF0</accession>
<proteinExistence type="predicted"/>
<protein>
    <submittedName>
        <fullName evidence="1">Uncharacterized protein</fullName>
    </submittedName>
</protein>
<comment type="caution">
    <text evidence="1">The sequence shown here is derived from an EMBL/GenBank/DDBJ whole genome shotgun (WGS) entry which is preliminary data.</text>
</comment>
<dbReference type="Proteomes" id="UP001249851">
    <property type="component" value="Unassembled WGS sequence"/>
</dbReference>
<sequence length="537" mass="60945">MPTKSTTLKVPDEVNTILPAYIRKGTAEPQFKEVVKEEWFKQPIQNCPQAVQAEATDTAFFFRRQNEELKSGWTSFNEKHSDTDPEVSTVGYMPIVLTPAHDVNTLKTVVQRIMQVSEHVVLTVDQALFPLLMELKWTLPDYKDTLIVRLGGLHTSMNFLKVLGQHIQGSGLPTIWIESGILGPRTVERALAGKDYNKGTRVHKITLQAMWQLILPQVLAFIAEKDNELKQNLERRTRIPISSTGGIRAQREGLEQLHLYAFHKMLAFFHRYDHTNYARWGAVYLAEVKQLPAEVQAEFDNGNWVVKGSPRRFNQVDPDQGQEWLNGTGKRGGGIVGITRTTAALCRWTLSYNLRAHIAALTREMYRIDDDDHIACNESNPSGNRRDNGDVKKVIELLHQANIFNVNQQADVPERLQNMVTKDLATTQIEESLLKASSLGQEKLDTFVKERLMVPKEDENRKKLRDPLPKNKALTFVSLYEAEKKEREKSAAIKADRTILQRIITAYDAGRRVDLPRILSHELVSVPLATADTNGQL</sequence>
<evidence type="ECO:0000313" key="1">
    <source>
        <dbReference type="EMBL" id="KAK2551369.1"/>
    </source>
</evidence>
<reference evidence="1" key="1">
    <citation type="journal article" date="2023" name="G3 (Bethesda)">
        <title>Whole genome assembly and annotation of the endangered Caribbean coral Acropora cervicornis.</title>
        <authorList>
            <person name="Selwyn J.D."/>
            <person name="Vollmer S.V."/>
        </authorList>
    </citation>
    <scope>NUCLEOTIDE SEQUENCE</scope>
    <source>
        <strain evidence="1">K2</strain>
    </source>
</reference>
<reference evidence="1" key="2">
    <citation type="journal article" date="2023" name="Science">
        <title>Genomic signatures of disease resistance in endangered staghorn corals.</title>
        <authorList>
            <person name="Vollmer S.V."/>
            <person name="Selwyn J.D."/>
            <person name="Despard B.A."/>
            <person name="Roesel C.L."/>
        </authorList>
    </citation>
    <scope>NUCLEOTIDE SEQUENCE</scope>
    <source>
        <strain evidence="1">K2</strain>
    </source>
</reference>
<keyword evidence="2" id="KW-1185">Reference proteome</keyword>
<evidence type="ECO:0000313" key="2">
    <source>
        <dbReference type="Proteomes" id="UP001249851"/>
    </source>
</evidence>
<dbReference type="PANTHER" id="PTHR47018:SF3">
    <property type="entry name" value="MYCBP-ASSOCIATED PROTEIN"/>
    <property type="match status" value="1"/>
</dbReference>
<name>A0AAD9PYF0_ACRCE</name>